<sequence>MISSTQLPSILILLAITLAAAVSPDKGMILRIRLSDGSMEKVQVPRGAEESMTLSDLLNPFQVDEESSTVQFGSDKIDPKKTLSELGAKHGSMITIQSTNSKPKPTESRFAKMKPAKREWDPFPDLARDHGTALLKVKTRRASSNGMSYDDISRLQSSLHVVEPQPEGKLKRVYMCARSAERFHANGLLKKTGGVQCRVGLLLGTIQKERVDKKPRKARTSLSSQTSDAEFCTVAKVQAVWEPSGQTTSSGKIYDDSIASSMLSKNSRVLAIAEKLGLQPVGWIFSHVDDRHGDDEDSLPVYDMDLSCGSQLQISKMRNDSEDGSKFVTLSMDANIGATEAFQLSDICVQMVHESMIVTKPGTSKKQITTHHPVVVDGRETTQVDSVLCLVNTAMLSHTGTFSGKTAAGAVKKNGNLTNKTKKTLLKLLEDGKDSKLLEELCDFNTILALDQLVTEEESDKICEVVWKWSRGQKQGTKLGSKLKKQLRNLLEV</sequence>
<dbReference type="PANTHER" id="PTHR12710">
    <property type="entry name" value="NUCLEAR PROTEIN LOCALIZATION 4"/>
    <property type="match status" value="1"/>
</dbReference>
<keyword evidence="5" id="KW-1185">Reference proteome</keyword>
<reference evidence="4" key="1">
    <citation type="submission" date="2023-08" db="EMBL/GenBank/DDBJ databases">
        <authorList>
            <person name="Audoor S."/>
            <person name="Bilcke G."/>
        </authorList>
    </citation>
    <scope>NUCLEOTIDE SEQUENCE</scope>
</reference>
<feature type="chain" id="PRO_5042035752" description="Nuclear pore localisation protein NPL4 C-terminal domain-containing protein" evidence="2">
    <location>
        <begin position="22"/>
        <end position="493"/>
    </location>
</feature>
<evidence type="ECO:0000259" key="3">
    <source>
        <dbReference type="Pfam" id="PF05021"/>
    </source>
</evidence>
<comment type="caution">
    <text evidence="4">The sequence shown here is derived from an EMBL/GenBank/DDBJ whole genome shotgun (WGS) entry which is preliminary data.</text>
</comment>
<feature type="compositionally biased region" description="Basic and acidic residues" evidence="1">
    <location>
        <begin position="104"/>
        <end position="116"/>
    </location>
</feature>
<dbReference type="EMBL" id="CAKOGP040000002">
    <property type="protein sequence ID" value="CAJ1920296.1"/>
    <property type="molecule type" value="Genomic_DNA"/>
</dbReference>
<name>A0AAD2CB78_9STRA</name>
<keyword evidence="2" id="KW-0732">Signal</keyword>
<evidence type="ECO:0000256" key="2">
    <source>
        <dbReference type="SAM" id="SignalP"/>
    </source>
</evidence>
<accession>A0AAD2CB78</accession>
<organism evidence="4 5">
    <name type="scientific">Cylindrotheca closterium</name>
    <dbReference type="NCBI Taxonomy" id="2856"/>
    <lineage>
        <taxon>Eukaryota</taxon>
        <taxon>Sar</taxon>
        <taxon>Stramenopiles</taxon>
        <taxon>Ochrophyta</taxon>
        <taxon>Bacillariophyta</taxon>
        <taxon>Bacillariophyceae</taxon>
        <taxon>Bacillariophycidae</taxon>
        <taxon>Bacillariales</taxon>
        <taxon>Bacillariaceae</taxon>
        <taxon>Cylindrotheca</taxon>
    </lineage>
</organism>
<feature type="domain" description="Nuclear pore localisation protein NPL4 C-terminal" evidence="3">
    <location>
        <begin position="235"/>
        <end position="359"/>
    </location>
</feature>
<gene>
    <name evidence="4" type="ORF">CYCCA115_LOCUS881</name>
</gene>
<dbReference type="GO" id="GO:0031625">
    <property type="term" value="F:ubiquitin protein ligase binding"/>
    <property type="evidence" value="ECO:0007669"/>
    <property type="project" value="TreeGrafter"/>
</dbReference>
<dbReference type="InterPro" id="IPR007717">
    <property type="entry name" value="NPL4_C"/>
</dbReference>
<evidence type="ECO:0000256" key="1">
    <source>
        <dbReference type="SAM" id="MobiDB-lite"/>
    </source>
</evidence>
<dbReference type="AlphaFoldDB" id="A0AAD2CB78"/>
<feature type="region of interest" description="Disordered" evidence="1">
    <location>
        <begin position="96"/>
        <end position="116"/>
    </location>
</feature>
<proteinExistence type="predicted"/>
<evidence type="ECO:0000313" key="5">
    <source>
        <dbReference type="Proteomes" id="UP001295423"/>
    </source>
</evidence>
<dbReference type="GO" id="GO:0006511">
    <property type="term" value="P:ubiquitin-dependent protein catabolic process"/>
    <property type="evidence" value="ECO:0007669"/>
    <property type="project" value="InterPro"/>
</dbReference>
<dbReference type="Pfam" id="PF05021">
    <property type="entry name" value="NPL4"/>
    <property type="match status" value="1"/>
</dbReference>
<evidence type="ECO:0000313" key="4">
    <source>
        <dbReference type="EMBL" id="CAJ1920296.1"/>
    </source>
</evidence>
<protein>
    <recommendedName>
        <fullName evidence="3">Nuclear pore localisation protein NPL4 C-terminal domain-containing protein</fullName>
    </recommendedName>
</protein>
<dbReference type="GO" id="GO:0043130">
    <property type="term" value="F:ubiquitin binding"/>
    <property type="evidence" value="ECO:0007669"/>
    <property type="project" value="TreeGrafter"/>
</dbReference>
<dbReference type="InterPro" id="IPR016563">
    <property type="entry name" value="Npl4"/>
</dbReference>
<feature type="signal peptide" evidence="2">
    <location>
        <begin position="1"/>
        <end position="21"/>
    </location>
</feature>
<dbReference type="Proteomes" id="UP001295423">
    <property type="component" value="Unassembled WGS sequence"/>
</dbReference>
<dbReference type="PANTHER" id="PTHR12710:SF0">
    <property type="entry name" value="NUCLEAR PROTEIN LOCALIZATION PROTEIN 4 HOMOLOG"/>
    <property type="match status" value="1"/>
</dbReference>
<dbReference type="GO" id="GO:0005634">
    <property type="term" value="C:nucleus"/>
    <property type="evidence" value="ECO:0007669"/>
    <property type="project" value="TreeGrafter"/>
</dbReference>